<keyword evidence="5 9" id="KW-0547">Nucleotide-binding</keyword>
<evidence type="ECO:0000256" key="4">
    <source>
        <dbReference type="ARBA" id="ARBA00022598"/>
    </source>
</evidence>
<evidence type="ECO:0000259" key="10">
    <source>
        <dbReference type="Pfam" id="PF01656"/>
    </source>
</evidence>
<comment type="domain">
    <text evidence="9">Comprises of two domains. The C-terminal domain contains the binding site for glutamine and catalyzes the hydrolysis of this substrate to glutamate and ammonia. The N-terminal domain is anticipated to bind ATP and hydrogenobyrinate and catalyzes the ultimate synthesis of the diamide product. The ammonia produced via the glutaminase domain is probably translocated to the adjacent domain via a molecular tunnel, where it reacts with an activated intermediate.</text>
</comment>
<evidence type="ECO:0000256" key="7">
    <source>
        <dbReference type="ARBA" id="ARBA00022842"/>
    </source>
</evidence>
<keyword evidence="4 9" id="KW-0436">Ligase</keyword>
<dbReference type="UniPathway" id="UPA00148">
    <property type="reaction ID" value="UER00220"/>
</dbReference>
<evidence type="ECO:0000256" key="3">
    <source>
        <dbReference type="ARBA" id="ARBA00022573"/>
    </source>
</evidence>
<evidence type="ECO:0000256" key="5">
    <source>
        <dbReference type="ARBA" id="ARBA00022741"/>
    </source>
</evidence>
<evidence type="ECO:0000256" key="8">
    <source>
        <dbReference type="ARBA" id="ARBA00022962"/>
    </source>
</evidence>
<dbReference type="SUPFAM" id="SSF52540">
    <property type="entry name" value="P-loop containing nucleoside triphosphate hydrolases"/>
    <property type="match status" value="1"/>
</dbReference>
<organism evidence="12 13">
    <name type="scientific">Rhizobium glycinendophyticum</name>
    <dbReference type="NCBI Taxonomy" id="2589807"/>
    <lineage>
        <taxon>Bacteria</taxon>
        <taxon>Pseudomonadati</taxon>
        <taxon>Pseudomonadota</taxon>
        <taxon>Alphaproteobacteria</taxon>
        <taxon>Hyphomicrobiales</taxon>
        <taxon>Rhizobiaceae</taxon>
        <taxon>Rhizobium/Agrobacterium group</taxon>
        <taxon>Rhizobium</taxon>
    </lineage>
</organism>
<dbReference type="AlphaFoldDB" id="A0A504V1F5"/>
<evidence type="ECO:0000256" key="1">
    <source>
        <dbReference type="ARBA" id="ARBA00001946"/>
    </source>
</evidence>
<comment type="similarity">
    <text evidence="2">Belongs to the CobB/CobQ family. CobQ subfamily.</text>
</comment>
<comment type="catalytic activity">
    <reaction evidence="9">
        <text>hydrogenobyrinate + 2 L-glutamine + 2 ATP + 2 H2O = hydrogenobyrinate a,c-diamide + 2 L-glutamate + 2 ADP + 2 phosphate + 2 H(+)</text>
        <dbReference type="Rhea" id="RHEA:12544"/>
        <dbReference type="ChEBI" id="CHEBI:15377"/>
        <dbReference type="ChEBI" id="CHEBI:15378"/>
        <dbReference type="ChEBI" id="CHEBI:29985"/>
        <dbReference type="ChEBI" id="CHEBI:30616"/>
        <dbReference type="ChEBI" id="CHEBI:43474"/>
        <dbReference type="ChEBI" id="CHEBI:58359"/>
        <dbReference type="ChEBI" id="CHEBI:77873"/>
        <dbReference type="ChEBI" id="CHEBI:77874"/>
        <dbReference type="ChEBI" id="CHEBI:456216"/>
        <dbReference type="EC" id="6.3.5.9"/>
    </reaction>
</comment>
<dbReference type="PANTHER" id="PTHR43873">
    <property type="entry name" value="COBYRINATE A,C-DIAMIDE SYNTHASE"/>
    <property type="match status" value="1"/>
</dbReference>
<dbReference type="Gene3D" id="3.40.50.880">
    <property type="match status" value="1"/>
</dbReference>
<comment type="function">
    <text evidence="9">Catalyzes the ATP-dependent amidation of the two carboxylate groups at positions a and c of hydrogenobyrinate, using either L-glutamine or ammonia as the nitrogen source.</text>
</comment>
<dbReference type="GO" id="GO:0009236">
    <property type="term" value="P:cobalamin biosynthetic process"/>
    <property type="evidence" value="ECO:0007669"/>
    <property type="project" value="UniProtKB-UniRule"/>
</dbReference>
<gene>
    <name evidence="9" type="primary">cobB</name>
    <name evidence="12" type="ORF">FJQ55_10670</name>
</gene>
<keyword evidence="13" id="KW-1185">Reference proteome</keyword>
<feature type="site" description="Increases nucleophilicity of active site Cys" evidence="9">
    <location>
        <position position="425"/>
    </location>
</feature>
<reference evidence="12 13" key="1">
    <citation type="submission" date="2019-06" db="EMBL/GenBank/DDBJ databases">
        <title>Rhizobium sp. CL12 isolated from roots of soybean.</title>
        <authorList>
            <person name="Wang C."/>
        </authorList>
    </citation>
    <scope>NUCLEOTIDE SEQUENCE [LARGE SCALE GENOMIC DNA]</scope>
    <source>
        <strain evidence="12 13">CL12</strain>
    </source>
</reference>
<feature type="domain" description="CobB/CobQ-like glutamine amidotransferase" evidence="11">
    <location>
        <begin position="243"/>
        <end position="427"/>
    </location>
</feature>
<proteinExistence type="inferred from homology"/>
<keyword evidence="6 9" id="KW-0067">ATP-binding</keyword>
<protein>
    <recommendedName>
        <fullName evidence="9">Hydrogenobyrinate a,c-diamide synthase</fullName>
        <ecNumber evidence="9">6.3.5.9</ecNumber>
    </recommendedName>
    <alternativeName>
        <fullName evidence="9">Hydrogenobyrinic acid a,c-diamide synthase</fullName>
    </alternativeName>
</protein>
<dbReference type="EMBL" id="VFYP01000001">
    <property type="protein sequence ID" value="TPP11252.1"/>
    <property type="molecule type" value="Genomic_DNA"/>
</dbReference>
<dbReference type="InterPro" id="IPR002586">
    <property type="entry name" value="CobQ/CobB/MinD/ParA_Nub-bd_dom"/>
</dbReference>
<dbReference type="GO" id="GO:0042242">
    <property type="term" value="F:cobyrinic acid a,c-diamide synthase activity"/>
    <property type="evidence" value="ECO:0007669"/>
    <property type="project" value="InterPro"/>
</dbReference>
<dbReference type="Pfam" id="PF07685">
    <property type="entry name" value="GATase_3"/>
    <property type="match status" value="1"/>
</dbReference>
<dbReference type="InterPro" id="IPR004484">
    <property type="entry name" value="CbiA/CobB_synth"/>
</dbReference>
<dbReference type="SUPFAM" id="SSF52317">
    <property type="entry name" value="Class I glutamine amidotransferase-like"/>
    <property type="match status" value="1"/>
</dbReference>
<keyword evidence="3 9" id="KW-0169">Cobalamin biosynthesis</keyword>
<feature type="domain" description="CobQ/CobB/MinD/ParA nucleotide binding" evidence="10">
    <location>
        <begin position="4"/>
        <end position="186"/>
    </location>
</feature>
<comment type="miscellaneous">
    <text evidence="9">The a and c carboxylates of hydrogenobyrinate are activated for nucleophilic attack via formation of a phosphorylated intermediate by ATP. CobB catalyzes first the amidation of the c-carboxylate, and then that of the a-carboxylate.</text>
</comment>
<dbReference type="InterPro" id="IPR029062">
    <property type="entry name" value="Class_I_gatase-like"/>
</dbReference>
<dbReference type="OrthoDB" id="9764035at2"/>
<evidence type="ECO:0000256" key="2">
    <source>
        <dbReference type="ARBA" id="ARBA00006205"/>
    </source>
</evidence>
<comment type="caution">
    <text evidence="12">The sequence shown here is derived from an EMBL/GenBank/DDBJ whole genome shotgun (WGS) entry which is preliminary data.</text>
</comment>
<dbReference type="RefSeq" id="WP_140827797.1">
    <property type="nucleotide sequence ID" value="NZ_VFYP01000001.1"/>
</dbReference>
<sequence>MSGLVIAAPSSGSGKTVVTLGLMRALSRRGIKVAPGKAGPDYIDPAFHAAASGFTCFNFDPWAMRPAALRDQAKRSSQVGLLMIEAMMGLFDGAADGTGSAADLAALLSLPVVLVIDCARMSQSVAAMATGFARFRADVQVAGVILNKVGSARHEAMLRAALQSTGLPVVGVLRSNPDLRLPERHLGLVQASEHAGLEAFIEAAADAIEEGCDLSALTGLAATTAVSQPSPVVVGIAPFAQHIAVARDIAFAFSYPHLLDGWQRQGAELSFFSPLADEAPSQDAGAVYLPGGYPELHAGRIAAAQTFKAGMERAVSRGVTVYGECGGYMVLGEGLVDAAGEQHQMLGLLPLVTSYAARARHLGYRRLRSLAQDLLPGSFSAHEFHYSTVVSEGAAERLFEAEDAMGEALGAFGLCRGKVCGSYMHLIDRMGDSA</sequence>
<dbReference type="Gene3D" id="3.40.50.300">
    <property type="entry name" value="P-loop containing nucleotide triphosphate hydrolases"/>
    <property type="match status" value="2"/>
</dbReference>
<dbReference type="InterPro" id="IPR011698">
    <property type="entry name" value="GATase_3"/>
</dbReference>
<dbReference type="PROSITE" id="PS51274">
    <property type="entry name" value="GATASE_COBBQ"/>
    <property type="match status" value="1"/>
</dbReference>
<dbReference type="InterPro" id="IPR027417">
    <property type="entry name" value="P-loop_NTPase"/>
</dbReference>
<comment type="similarity">
    <text evidence="9">Belongs to the CobB/CbiA family.</text>
</comment>
<dbReference type="NCBIfam" id="TIGR00379">
    <property type="entry name" value="cobB"/>
    <property type="match status" value="1"/>
</dbReference>
<evidence type="ECO:0000313" key="12">
    <source>
        <dbReference type="EMBL" id="TPP11252.1"/>
    </source>
</evidence>
<dbReference type="GO" id="GO:0005524">
    <property type="term" value="F:ATP binding"/>
    <property type="evidence" value="ECO:0007669"/>
    <property type="project" value="UniProtKB-UniRule"/>
</dbReference>
<dbReference type="Proteomes" id="UP000316429">
    <property type="component" value="Unassembled WGS sequence"/>
</dbReference>
<evidence type="ECO:0000313" key="13">
    <source>
        <dbReference type="Proteomes" id="UP000316429"/>
    </source>
</evidence>
<evidence type="ECO:0000256" key="9">
    <source>
        <dbReference type="HAMAP-Rule" id="MF_00027"/>
    </source>
</evidence>
<evidence type="ECO:0000256" key="6">
    <source>
        <dbReference type="ARBA" id="ARBA00022840"/>
    </source>
</evidence>
<dbReference type="HAMAP" id="MF_00027">
    <property type="entry name" value="CobB_CbiA"/>
    <property type="match status" value="1"/>
</dbReference>
<dbReference type="PANTHER" id="PTHR43873:SF1">
    <property type="entry name" value="COBYRINATE A,C-DIAMIDE SYNTHASE"/>
    <property type="match status" value="1"/>
</dbReference>
<accession>A0A504V1F5</accession>
<evidence type="ECO:0000259" key="11">
    <source>
        <dbReference type="Pfam" id="PF07685"/>
    </source>
</evidence>
<dbReference type="Pfam" id="PF01656">
    <property type="entry name" value="CbiA"/>
    <property type="match status" value="1"/>
</dbReference>
<keyword evidence="8 9" id="KW-0315">Glutamine amidotransferase</keyword>
<comment type="pathway">
    <text evidence="9">Cofactor biosynthesis; adenosylcobalamin biosynthesis; cob(II)yrinate a,c-diamide from precorrin-2 (aerobic route): step 9/10.</text>
</comment>
<dbReference type="EC" id="6.3.5.9" evidence="9"/>
<comment type="cofactor">
    <cofactor evidence="1 9">
        <name>Mg(2+)</name>
        <dbReference type="ChEBI" id="CHEBI:18420"/>
    </cofactor>
</comment>
<dbReference type="NCBIfam" id="NF002204">
    <property type="entry name" value="PRK01077.1"/>
    <property type="match status" value="1"/>
</dbReference>
<dbReference type="GO" id="GO:0043802">
    <property type="term" value="F:hydrogenobyrinic acid a,c-diamide synthase (glutamine-hydrolysing) activity"/>
    <property type="evidence" value="ECO:0007669"/>
    <property type="project" value="UniProtKB-UniRule"/>
</dbReference>
<feature type="active site" description="Nucleophile" evidence="9">
    <location>
        <position position="325"/>
    </location>
</feature>
<name>A0A504V1F5_9HYPH</name>
<keyword evidence="7 9" id="KW-0460">Magnesium</keyword>